<keyword evidence="2" id="KW-1185">Reference proteome</keyword>
<comment type="caution">
    <text evidence="1">The sequence shown here is derived from an EMBL/GenBank/DDBJ whole genome shotgun (WGS) entry which is preliminary data.</text>
</comment>
<dbReference type="Proteomes" id="UP001610563">
    <property type="component" value="Unassembled WGS sequence"/>
</dbReference>
<sequence length="245" mass="27504">MAIPLFIFAATVCRFIEDRAWSDPQAQLEKILQNATAFSEMDNLEATYLPILSQLTVPSKAAQQKLRDEFHKVIGTIVILAEPLSANSLSRVLGLPRSTIDRRLMSLHSVLRVPDSPDLPIKMLHLSFRDFLIDPEKRDVNPCLDLLSSHNTLRNDICGLDSPGVSREDIPVAVIKSCLSADVQYACLYWVHHTERRGVRLSDDHKIYPFLTTHLLHWLEALSLLGSLSKSNSMIQGLRDLVAVS</sequence>
<gene>
    <name evidence="1" type="ORF">BJX66DRAFT_330783</name>
</gene>
<accession>A0ABR4FIW4</accession>
<dbReference type="EMBL" id="JBFTWV010000260">
    <property type="protein sequence ID" value="KAL2783176.1"/>
    <property type="molecule type" value="Genomic_DNA"/>
</dbReference>
<evidence type="ECO:0000313" key="1">
    <source>
        <dbReference type="EMBL" id="KAL2783176.1"/>
    </source>
</evidence>
<name>A0ABR4FIW4_9EURO</name>
<protein>
    <submittedName>
        <fullName evidence="1">Uncharacterized protein</fullName>
    </submittedName>
</protein>
<organism evidence="1 2">
    <name type="scientific">Aspergillus keveii</name>
    <dbReference type="NCBI Taxonomy" id="714993"/>
    <lineage>
        <taxon>Eukaryota</taxon>
        <taxon>Fungi</taxon>
        <taxon>Dikarya</taxon>
        <taxon>Ascomycota</taxon>
        <taxon>Pezizomycotina</taxon>
        <taxon>Eurotiomycetes</taxon>
        <taxon>Eurotiomycetidae</taxon>
        <taxon>Eurotiales</taxon>
        <taxon>Aspergillaceae</taxon>
        <taxon>Aspergillus</taxon>
        <taxon>Aspergillus subgen. Nidulantes</taxon>
    </lineage>
</organism>
<evidence type="ECO:0000313" key="2">
    <source>
        <dbReference type="Proteomes" id="UP001610563"/>
    </source>
</evidence>
<reference evidence="1 2" key="1">
    <citation type="submission" date="2024-07" db="EMBL/GenBank/DDBJ databases">
        <title>Section-level genome sequencing and comparative genomics of Aspergillus sections Usti and Cavernicolus.</title>
        <authorList>
            <consortium name="Lawrence Berkeley National Laboratory"/>
            <person name="Nybo J.L."/>
            <person name="Vesth T.C."/>
            <person name="Theobald S."/>
            <person name="Frisvad J.C."/>
            <person name="Larsen T.O."/>
            <person name="Kjaerboelling I."/>
            <person name="Rothschild-Mancinelli K."/>
            <person name="Lyhne E.K."/>
            <person name="Kogle M.E."/>
            <person name="Barry K."/>
            <person name="Clum A."/>
            <person name="Na H."/>
            <person name="Ledsgaard L."/>
            <person name="Lin J."/>
            <person name="Lipzen A."/>
            <person name="Kuo A."/>
            <person name="Riley R."/>
            <person name="Mondo S."/>
            <person name="Labutti K."/>
            <person name="Haridas S."/>
            <person name="Pangalinan J."/>
            <person name="Salamov A.A."/>
            <person name="Simmons B.A."/>
            <person name="Magnuson J.K."/>
            <person name="Chen J."/>
            <person name="Drula E."/>
            <person name="Henrissat B."/>
            <person name="Wiebenga A."/>
            <person name="Lubbers R.J."/>
            <person name="Gomes A.C."/>
            <person name="Makela M.R."/>
            <person name="Stajich J."/>
            <person name="Grigoriev I.V."/>
            <person name="Mortensen U.H."/>
            <person name="De Vries R.P."/>
            <person name="Baker S.E."/>
            <person name="Andersen M.R."/>
        </authorList>
    </citation>
    <scope>NUCLEOTIDE SEQUENCE [LARGE SCALE GENOMIC DNA]</scope>
    <source>
        <strain evidence="1 2">CBS 209.92</strain>
    </source>
</reference>
<proteinExistence type="predicted"/>